<name>A0A0C3HYC6_OIDMZ</name>
<feature type="compositionally biased region" description="Polar residues" evidence="1">
    <location>
        <begin position="60"/>
        <end position="69"/>
    </location>
</feature>
<reference evidence="3" key="2">
    <citation type="submission" date="2015-01" db="EMBL/GenBank/DDBJ databases">
        <title>Evolutionary Origins and Diversification of the Mycorrhizal Mutualists.</title>
        <authorList>
            <consortium name="DOE Joint Genome Institute"/>
            <consortium name="Mycorrhizal Genomics Consortium"/>
            <person name="Kohler A."/>
            <person name="Kuo A."/>
            <person name="Nagy L.G."/>
            <person name="Floudas D."/>
            <person name="Copeland A."/>
            <person name="Barry K.W."/>
            <person name="Cichocki N."/>
            <person name="Veneault-Fourrey C."/>
            <person name="LaButti K."/>
            <person name="Lindquist E.A."/>
            <person name="Lipzen A."/>
            <person name="Lundell T."/>
            <person name="Morin E."/>
            <person name="Murat C."/>
            <person name="Riley R."/>
            <person name="Ohm R."/>
            <person name="Sun H."/>
            <person name="Tunlid A."/>
            <person name="Henrissat B."/>
            <person name="Grigoriev I.V."/>
            <person name="Hibbett D.S."/>
            <person name="Martin F."/>
        </authorList>
    </citation>
    <scope>NUCLEOTIDE SEQUENCE [LARGE SCALE GENOMIC DNA]</scope>
    <source>
        <strain evidence="3">Zn</strain>
    </source>
</reference>
<evidence type="ECO:0000313" key="3">
    <source>
        <dbReference type="Proteomes" id="UP000054321"/>
    </source>
</evidence>
<feature type="region of interest" description="Disordered" evidence="1">
    <location>
        <begin position="126"/>
        <end position="190"/>
    </location>
</feature>
<dbReference type="HOGENOM" id="CLU_1428393_0_0_1"/>
<keyword evidence="3" id="KW-1185">Reference proteome</keyword>
<reference evidence="2 3" key="1">
    <citation type="submission" date="2014-04" db="EMBL/GenBank/DDBJ databases">
        <authorList>
            <consortium name="DOE Joint Genome Institute"/>
            <person name="Kuo A."/>
            <person name="Martino E."/>
            <person name="Perotto S."/>
            <person name="Kohler A."/>
            <person name="Nagy L.G."/>
            <person name="Floudas D."/>
            <person name="Copeland A."/>
            <person name="Barry K.W."/>
            <person name="Cichocki N."/>
            <person name="Veneault-Fourrey C."/>
            <person name="LaButti K."/>
            <person name="Lindquist E.A."/>
            <person name="Lipzen A."/>
            <person name="Lundell T."/>
            <person name="Morin E."/>
            <person name="Murat C."/>
            <person name="Sun H."/>
            <person name="Tunlid A."/>
            <person name="Henrissat B."/>
            <person name="Grigoriev I.V."/>
            <person name="Hibbett D.S."/>
            <person name="Martin F."/>
            <person name="Nordberg H.P."/>
            <person name="Cantor M.N."/>
            <person name="Hua S.X."/>
        </authorList>
    </citation>
    <scope>NUCLEOTIDE SEQUENCE [LARGE SCALE GENOMIC DNA]</scope>
    <source>
        <strain evidence="2 3">Zn</strain>
    </source>
</reference>
<proteinExistence type="predicted"/>
<dbReference type="EMBL" id="KN832870">
    <property type="protein sequence ID" value="KIN07232.1"/>
    <property type="molecule type" value="Genomic_DNA"/>
</dbReference>
<protein>
    <submittedName>
        <fullName evidence="2">Uncharacterized protein</fullName>
    </submittedName>
</protein>
<dbReference type="AlphaFoldDB" id="A0A0C3HYC6"/>
<feature type="compositionally biased region" description="Basic residues" evidence="1">
    <location>
        <begin position="139"/>
        <end position="163"/>
    </location>
</feature>
<accession>A0A0C3HYC6</accession>
<dbReference type="InParanoid" id="A0A0C3HYC6"/>
<evidence type="ECO:0000256" key="1">
    <source>
        <dbReference type="SAM" id="MobiDB-lite"/>
    </source>
</evidence>
<gene>
    <name evidence="2" type="ORF">OIDMADRAFT_22123</name>
</gene>
<feature type="region of interest" description="Disordered" evidence="1">
    <location>
        <begin position="43"/>
        <end position="69"/>
    </location>
</feature>
<dbReference type="Proteomes" id="UP000054321">
    <property type="component" value="Unassembled WGS sequence"/>
</dbReference>
<sequence length="190" mass="21210">MGLRASLASVKPSLIRYRWVGPHLQGYHLKNRPQAPVRRGRLNARRRSHTTPGRCVTGPQPVSSSSSVYGTQTTQNRAVLCCAVLWPRAWPTKEAGYTARGHMNATHTGRKCLIAEYSMIRRSNLPHDKAAKGPSLSRATHKPARRKGYLSHKPPTHRIHRNQRSAEGNQQRSDKPPAAPLATANPSRRR</sequence>
<evidence type="ECO:0000313" key="2">
    <source>
        <dbReference type="EMBL" id="KIN07232.1"/>
    </source>
</evidence>
<organism evidence="2 3">
    <name type="scientific">Oidiodendron maius (strain Zn)</name>
    <dbReference type="NCBI Taxonomy" id="913774"/>
    <lineage>
        <taxon>Eukaryota</taxon>
        <taxon>Fungi</taxon>
        <taxon>Dikarya</taxon>
        <taxon>Ascomycota</taxon>
        <taxon>Pezizomycotina</taxon>
        <taxon>Leotiomycetes</taxon>
        <taxon>Leotiomycetes incertae sedis</taxon>
        <taxon>Myxotrichaceae</taxon>
        <taxon>Oidiodendron</taxon>
    </lineage>
</organism>